<dbReference type="Gramene" id="KMS94701">
    <property type="protein sequence ID" value="KMS94701"/>
    <property type="gene ID" value="BVRB_016140"/>
</dbReference>
<name>A0A0J8B137_BETVV</name>
<accession>A0A0J8B137</accession>
<organism evidence="1 2">
    <name type="scientific">Beta vulgaris subsp. vulgaris</name>
    <name type="common">Beet</name>
    <dbReference type="NCBI Taxonomy" id="3555"/>
    <lineage>
        <taxon>Eukaryota</taxon>
        <taxon>Viridiplantae</taxon>
        <taxon>Streptophyta</taxon>
        <taxon>Embryophyta</taxon>
        <taxon>Tracheophyta</taxon>
        <taxon>Spermatophyta</taxon>
        <taxon>Magnoliopsida</taxon>
        <taxon>eudicotyledons</taxon>
        <taxon>Gunneridae</taxon>
        <taxon>Pentapetalae</taxon>
        <taxon>Caryophyllales</taxon>
        <taxon>Chenopodiaceae</taxon>
        <taxon>Betoideae</taxon>
        <taxon>Beta</taxon>
    </lineage>
</organism>
<keyword evidence="2" id="KW-1185">Reference proteome</keyword>
<gene>
    <name evidence="1" type="ORF">BVRB_016140</name>
</gene>
<reference evidence="1 2" key="1">
    <citation type="journal article" date="2014" name="Nature">
        <title>The genome of the recently domesticated crop plant sugar beet (Beta vulgaris).</title>
        <authorList>
            <person name="Dohm J.C."/>
            <person name="Minoche A.E."/>
            <person name="Holtgrawe D."/>
            <person name="Capella-Gutierrez S."/>
            <person name="Zakrzewski F."/>
            <person name="Tafer H."/>
            <person name="Rupp O."/>
            <person name="Sorensen T.R."/>
            <person name="Stracke R."/>
            <person name="Reinhardt R."/>
            <person name="Goesmann A."/>
            <person name="Kraft T."/>
            <person name="Schulz B."/>
            <person name="Stadler P.F."/>
            <person name="Schmidt T."/>
            <person name="Gabaldon T."/>
            <person name="Lehrach H."/>
            <person name="Weisshaar B."/>
            <person name="Himmelbauer H."/>
        </authorList>
    </citation>
    <scope>NUCLEOTIDE SEQUENCE [LARGE SCALE GENOMIC DNA]</scope>
    <source>
        <tissue evidence="1">Taproot</tissue>
    </source>
</reference>
<evidence type="ECO:0000313" key="2">
    <source>
        <dbReference type="Proteomes" id="UP000035740"/>
    </source>
</evidence>
<dbReference type="Proteomes" id="UP000035740">
    <property type="component" value="Unassembled WGS sequence"/>
</dbReference>
<evidence type="ECO:0000313" key="1">
    <source>
        <dbReference type="EMBL" id="KMS94701.1"/>
    </source>
</evidence>
<sequence length="47" mass="5488">MTPSTDRDFDDRDDDLVEPDFGDEFDDLVFFRLGFLGLVGKHPQIFH</sequence>
<proteinExistence type="predicted"/>
<protein>
    <submittedName>
        <fullName evidence="1">Uncharacterized protein</fullName>
    </submittedName>
</protein>
<dbReference type="EMBL" id="KQ091143">
    <property type="protein sequence ID" value="KMS94701.1"/>
    <property type="molecule type" value="Genomic_DNA"/>
</dbReference>
<dbReference type="AlphaFoldDB" id="A0A0J8B137"/>